<evidence type="ECO:0000256" key="7">
    <source>
        <dbReference type="SAM" id="Phobius"/>
    </source>
</evidence>
<feature type="transmembrane region" description="Helical" evidence="7">
    <location>
        <begin position="304"/>
        <end position="325"/>
    </location>
</feature>
<keyword evidence="5 7" id="KW-1133">Transmembrane helix</keyword>
<feature type="transmembrane region" description="Helical" evidence="7">
    <location>
        <begin position="268"/>
        <end position="292"/>
    </location>
</feature>
<evidence type="ECO:0000256" key="3">
    <source>
        <dbReference type="ARBA" id="ARBA00022475"/>
    </source>
</evidence>
<dbReference type="Pfam" id="PF01757">
    <property type="entry name" value="Acyl_transf_3"/>
    <property type="match status" value="1"/>
</dbReference>
<dbReference type="EMBL" id="AB924605">
    <property type="protein sequence ID" value="BAT24292.1"/>
    <property type="molecule type" value="Genomic_DNA"/>
</dbReference>
<feature type="transmembrane region" description="Helical" evidence="7">
    <location>
        <begin position="43"/>
        <end position="66"/>
    </location>
</feature>
<evidence type="ECO:0000256" key="1">
    <source>
        <dbReference type="ARBA" id="ARBA00004651"/>
    </source>
</evidence>
<dbReference type="GO" id="GO:0005886">
    <property type="term" value="C:plasma membrane"/>
    <property type="evidence" value="ECO:0007669"/>
    <property type="project" value="UniProtKB-SubCell"/>
</dbReference>
<feature type="transmembrane region" description="Helical" evidence="7">
    <location>
        <begin position="12"/>
        <end position="31"/>
    </location>
</feature>
<feature type="transmembrane region" description="Helical" evidence="7">
    <location>
        <begin position="154"/>
        <end position="170"/>
    </location>
</feature>
<feature type="transmembrane region" description="Helical" evidence="7">
    <location>
        <begin position="207"/>
        <end position="229"/>
    </location>
</feature>
<feature type="domain" description="Acyltransferase 3" evidence="8">
    <location>
        <begin position="8"/>
        <end position="322"/>
    </location>
</feature>
<comment type="subcellular location">
    <subcellularLocation>
        <location evidence="1">Cell membrane</location>
        <topology evidence="1">Multi-pass membrane protein</topology>
    </subcellularLocation>
</comment>
<reference evidence="9" key="2">
    <citation type="journal article" date="2015" name="Sci. Rep.">
        <title>Genetic analysis of capsular polysaccharide synthesis gene clusters in 79 capsular types of Klebsiella spp.</title>
        <authorList>
            <person name="Pan Y.J."/>
            <person name="Lin T.L."/>
            <person name="Chen C.T."/>
            <person name="Chen Y.Y."/>
            <person name="Hsieh P.F."/>
            <person name="Hsu C.R."/>
            <person name="Wu M.C."/>
            <person name="Wang J.T."/>
        </authorList>
    </citation>
    <scope>NUCLEOTIDE SEQUENCE</scope>
    <source>
        <strain evidence="9">889</strain>
    </source>
</reference>
<keyword evidence="9" id="KW-0012">Acyltransferase</keyword>
<keyword evidence="9" id="KW-0808">Transferase</keyword>
<comment type="similarity">
    <text evidence="2">Belongs to the acyltransferase 3 family.</text>
</comment>
<keyword evidence="4 7" id="KW-0812">Transmembrane</keyword>
<evidence type="ECO:0000259" key="8">
    <source>
        <dbReference type="Pfam" id="PF01757"/>
    </source>
</evidence>
<organism evidence="9">
    <name type="scientific">Klebsiella sp. 889</name>
    <dbReference type="NCBI Taxonomy" id="1497837"/>
    <lineage>
        <taxon>Bacteria</taxon>
        <taxon>Pseudomonadati</taxon>
        <taxon>Pseudomonadota</taxon>
        <taxon>Gammaproteobacteria</taxon>
        <taxon>Enterobacterales</taxon>
        <taxon>Enterobacteriaceae</taxon>
        <taxon>Klebsiella/Raoultella group</taxon>
        <taxon>Klebsiella</taxon>
    </lineage>
</organism>
<evidence type="ECO:0000256" key="2">
    <source>
        <dbReference type="ARBA" id="ARBA00007400"/>
    </source>
</evidence>
<sequence>MTMEKRFDWIDYAKGIGIALVVYGHVTRGLYNSGIISGSKIYHFFDSLIYSFHMPLFLFLSGIFVLKSFFSKGICDFTFNKIDTILYPYIIWSLAQGIIEVFLSKYTTGDTSIREVLSLLWHPRAQFWFLYALFINFIVFALVFRFFNNIKIKTILLTLLGFSAFIYIHFSSVSDSNPLNYIVHNMIYLVLGMLFYEFGVGHFFSKYCILSLIIFSFLFLVQAASIYYYPFDKSYNFITIAFALFGIGIVISLCMVARQHFPSGLKEFFTLLGLYSMPIYLMHILIGSGIRIVLSKIFMIHNAFLHVCIGVLGAVIIPIIIAKILRKWRVDLFNLSGIMSSKSMFSSIKHKYQSLNRF</sequence>
<evidence type="ECO:0000256" key="4">
    <source>
        <dbReference type="ARBA" id="ARBA00022692"/>
    </source>
</evidence>
<keyword evidence="3" id="KW-1003">Cell membrane</keyword>
<proteinExistence type="inferred from homology"/>
<protein>
    <submittedName>
        <fullName evidence="9">Acyltransferase</fullName>
    </submittedName>
</protein>
<name>A0A0P0YSG5_9ENTR</name>
<evidence type="ECO:0000256" key="5">
    <source>
        <dbReference type="ARBA" id="ARBA00022989"/>
    </source>
</evidence>
<dbReference type="PANTHER" id="PTHR40074">
    <property type="entry name" value="O-ACETYLTRANSFERASE WECH"/>
    <property type="match status" value="1"/>
</dbReference>
<dbReference type="GO" id="GO:0016413">
    <property type="term" value="F:O-acetyltransferase activity"/>
    <property type="evidence" value="ECO:0007669"/>
    <property type="project" value="TreeGrafter"/>
</dbReference>
<gene>
    <name evidence="9" type="primary">wcuG</name>
</gene>
<feature type="transmembrane region" description="Helical" evidence="7">
    <location>
        <begin position="86"/>
        <end position="107"/>
    </location>
</feature>
<dbReference type="AlphaFoldDB" id="A0A0P0YSG5"/>
<feature type="transmembrane region" description="Helical" evidence="7">
    <location>
        <begin position="235"/>
        <end position="256"/>
    </location>
</feature>
<dbReference type="InterPro" id="IPR002656">
    <property type="entry name" value="Acyl_transf_3_dom"/>
</dbReference>
<feature type="transmembrane region" description="Helical" evidence="7">
    <location>
        <begin position="127"/>
        <end position="147"/>
    </location>
</feature>
<feature type="transmembrane region" description="Helical" evidence="7">
    <location>
        <begin position="182"/>
        <end position="200"/>
    </location>
</feature>
<reference evidence="9" key="1">
    <citation type="submission" date="2014-04" db="EMBL/GenBank/DDBJ databases">
        <authorList>
            <person name="Harrison E."/>
        </authorList>
    </citation>
    <scope>NUCLEOTIDE SEQUENCE</scope>
    <source>
        <strain evidence="9">889</strain>
    </source>
</reference>
<evidence type="ECO:0000256" key="6">
    <source>
        <dbReference type="ARBA" id="ARBA00023136"/>
    </source>
</evidence>
<dbReference type="PANTHER" id="PTHR40074:SF2">
    <property type="entry name" value="O-ACETYLTRANSFERASE WECH"/>
    <property type="match status" value="1"/>
</dbReference>
<dbReference type="GO" id="GO:0009246">
    <property type="term" value="P:enterobacterial common antigen biosynthetic process"/>
    <property type="evidence" value="ECO:0007669"/>
    <property type="project" value="TreeGrafter"/>
</dbReference>
<accession>A0A0P0YSG5</accession>
<evidence type="ECO:0000313" key="9">
    <source>
        <dbReference type="EMBL" id="BAT24292.1"/>
    </source>
</evidence>
<keyword evidence="6 7" id="KW-0472">Membrane</keyword>